<name>A0A093VCC2_TALMA</name>
<dbReference type="AlphaFoldDB" id="A0A093VCC2"/>
<accession>A0A093VCC2</accession>
<dbReference type="EMBL" id="JPOX01000008">
    <property type="protein sequence ID" value="KFX50192.1"/>
    <property type="molecule type" value="Genomic_DNA"/>
</dbReference>
<comment type="caution">
    <text evidence="1">The sequence shown here is derived from an EMBL/GenBank/DDBJ whole genome shotgun (WGS) entry which is preliminary data.</text>
</comment>
<evidence type="ECO:0000313" key="1">
    <source>
        <dbReference type="EMBL" id="KFX50192.1"/>
    </source>
</evidence>
<dbReference type="HOGENOM" id="CLU_1157040_0_0_1"/>
<gene>
    <name evidence="1" type="ORF">GQ26_0083320</name>
</gene>
<proteinExistence type="predicted"/>
<protein>
    <submittedName>
        <fullName evidence="1">Uncharacterized protein</fullName>
    </submittedName>
</protein>
<sequence length="240" mass="27640">MASIQIPDEKATPKELLRYISSIYFRRSLIALQQMCLDTERKTTEEIRQVSREDISDLELKQLMRPREKDKDRTFRNKTIQQVIDNAKVIKTPTQVIDKAKVINTPTFVEIDKAEWTVCVNFYKHDGSRHGPGVVSHKDGTFYSDPFFSWMEEICSFIIWHRPFMGLELLFPTSVFLLMKIFSGKIYKRATQLTLPLEPDHLLVKNFLSLMETEAGGDPTLPNYPAVAEKPIATEKGAVN</sequence>
<reference evidence="1" key="1">
    <citation type="journal article" date="2014" name="PLoS Genet.">
        <title>Signature Gene Expression Reveals Novel Clues to the Molecular Mechanisms of Dimorphic Transition in Penicillium marneffei.</title>
        <authorList>
            <person name="Yang E."/>
            <person name="Wang G."/>
            <person name="Cai J."/>
            <person name="Woo P.C."/>
            <person name="Lau S.K."/>
            <person name="Yuen K.-Y."/>
            <person name="Chow W.-N."/>
            <person name="Lin X."/>
        </authorList>
    </citation>
    <scope>NUCLEOTIDE SEQUENCE [LARGE SCALE GENOMIC DNA]</scope>
    <source>
        <strain evidence="1">PM1</strain>
    </source>
</reference>
<organism evidence="1">
    <name type="scientific">Talaromyces marneffei PM1</name>
    <dbReference type="NCBI Taxonomy" id="1077442"/>
    <lineage>
        <taxon>Eukaryota</taxon>
        <taxon>Fungi</taxon>
        <taxon>Dikarya</taxon>
        <taxon>Ascomycota</taxon>
        <taxon>Pezizomycotina</taxon>
        <taxon>Eurotiomycetes</taxon>
        <taxon>Eurotiomycetidae</taxon>
        <taxon>Eurotiales</taxon>
        <taxon>Trichocomaceae</taxon>
        <taxon>Talaromyces</taxon>
        <taxon>Talaromyces sect. Talaromyces</taxon>
    </lineage>
</organism>